<dbReference type="InterPro" id="IPR006656">
    <property type="entry name" value="Mopterin_OxRdtase"/>
</dbReference>
<keyword evidence="1" id="KW-0004">4Fe-4S</keyword>
<dbReference type="GO" id="GO:0051539">
    <property type="term" value="F:4 iron, 4 sulfur cluster binding"/>
    <property type="evidence" value="ECO:0007669"/>
    <property type="project" value="UniProtKB-KW"/>
</dbReference>
<evidence type="ECO:0000313" key="6">
    <source>
        <dbReference type="EMBL" id="GHO99134.1"/>
    </source>
</evidence>
<dbReference type="PROSITE" id="PS00551">
    <property type="entry name" value="MOLYBDOPTERIN_PROK_1"/>
    <property type="match status" value="1"/>
</dbReference>
<reference evidence="6" key="1">
    <citation type="submission" date="2020-10" db="EMBL/GenBank/DDBJ databases">
        <title>Taxonomic study of unclassified bacteria belonging to the class Ktedonobacteria.</title>
        <authorList>
            <person name="Yabe S."/>
            <person name="Wang C.M."/>
            <person name="Zheng Y."/>
            <person name="Sakai Y."/>
            <person name="Cavaletti L."/>
            <person name="Monciardini P."/>
            <person name="Donadio S."/>
        </authorList>
    </citation>
    <scope>NUCLEOTIDE SEQUENCE</scope>
    <source>
        <strain evidence="6">ID150040</strain>
    </source>
</reference>
<dbReference type="GO" id="GO:0003954">
    <property type="term" value="F:NADH dehydrogenase activity"/>
    <property type="evidence" value="ECO:0007669"/>
    <property type="project" value="TreeGrafter"/>
</dbReference>
<comment type="caution">
    <text evidence="6">The sequence shown here is derived from an EMBL/GenBank/DDBJ whole genome shotgun (WGS) entry which is preliminary data.</text>
</comment>
<evidence type="ECO:0000259" key="5">
    <source>
        <dbReference type="PROSITE" id="PS51669"/>
    </source>
</evidence>
<dbReference type="RefSeq" id="WP_220209789.1">
    <property type="nucleotide sequence ID" value="NZ_BNJK01000002.1"/>
</dbReference>
<dbReference type="InterPro" id="IPR050123">
    <property type="entry name" value="Prok_molybdopt-oxidoreductase"/>
</dbReference>
<keyword evidence="4" id="KW-0411">Iron-sulfur</keyword>
<name>A0A8J3INV6_9CHLR</name>
<dbReference type="InterPro" id="IPR027467">
    <property type="entry name" value="MopterinOxRdtase_cofactor_BS"/>
</dbReference>
<accession>A0A8J3INV6</accession>
<sequence>MSVNKDIFEPGRDFNYDFESAGKPAPGWRDATRLAETLVPTHCAFCGVQCGMNLKVADGKVIGVEPRNFPHNRGSLCPKGVVAYQQADHPDRLRYPMMRRGGKGSPLERVTWDEALDYIVSRWQRIQAEYGKHAVSIYSGSSMTNEKCYIMGKFARVALGTRHVDYNGRLCMSSAAMAYARAFGVDRAPLPMTDIPLTDCILAVGVNVAECFPIMMQWVWQARDKGANLIVIDPRETPLARTADLWLPVKPGTDIAVLNAMLRQIIADGLVDEEYLKTRTQGWEAVRDEVEPFTLEYAEHLSGVPAKRILAAARLYGRAATSLIMHARGIEHSTHGVDNCLACINLALARGQVGKPGGGTMMVTGQGNGQGGREVGQKANQLPGYRHIDVPEEREHIARFWGIPVEELPWEGAAATEMVHLMADGEIKSCMIVCSNLMVSLPDNQVVQKALQNLDPLVVIDFFQSETANFADVVLPGSVWCEDEGTTTNLEGRVIKINKAADPPGEAQPDWIIVRELAKRLGRGQFFPYQSALDIWNELREASKGGVSDYYGITWEKIDEQEGVFWPCPTLDHPGTPRLFTERFGFPDGRARMFPIPYQPPAEEPGGMYPFRLTTGRVVYHYLSGNQTRRLGFLNSQAPEPWVEIHPQAAARLGIVNEEIVRVRTPRFSMEVKALVVPTIRPDTLFIPYHYGGKQAANQLTNSAVEPTVKIPEYKVCAALVEKLNAPPVSPQGNGVVENFTYENAPKMFPYEIGETKQPPEKDAKAY</sequence>
<dbReference type="Pfam" id="PF04879">
    <property type="entry name" value="Molybdop_Fe4S4"/>
    <property type="match status" value="1"/>
</dbReference>
<dbReference type="InterPro" id="IPR006963">
    <property type="entry name" value="Mopterin_OxRdtase_4Fe-4S_dom"/>
</dbReference>
<dbReference type="Gene3D" id="2.40.40.20">
    <property type="match status" value="1"/>
</dbReference>
<dbReference type="PANTHER" id="PTHR43105:SF10">
    <property type="entry name" value="NADH-QUINONE OXIDOREDUCTASE SUBUNIT G"/>
    <property type="match status" value="1"/>
</dbReference>
<evidence type="ECO:0000256" key="1">
    <source>
        <dbReference type="ARBA" id="ARBA00022485"/>
    </source>
</evidence>
<dbReference type="GO" id="GO:0046872">
    <property type="term" value="F:metal ion binding"/>
    <property type="evidence" value="ECO:0007669"/>
    <property type="project" value="UniProtKB-KW"/>
</dbReference>
<evidence type="ECO:0000256" key="4">
    <source>
        <dbReference type="ARBA" id="ARBA00023014"/>
    </source>
</evidence>
<dbReference type="InterPro" id="IPR009010">
    <property type="entry name" value="Asp_de-COase-like_dom_sf"/>
</dbReference>
<dbReference type="GO" id="GO:0022904">
    <property type="term" value="P:respiratory electron transport chain"/>
    <property type="evidence" value="ECO:0007669"/>
    <property type="project" value="TreeGrafter"/>
</dbReference>
<dbReference type="PANTHER" id="PTHR43105">
    <property type="entry name" value="RESPIRATORY NITRATE REDUCTASE"/>
    <property type="match status" value="1"/>
</dbReference>
<dbReference type="Pfam" id="PF00384">
    <property type="entry name" value="Molybdopterin"/>
    <property type="match status" value="1"/>
</dbReference>
<dbReference type="Proteomes" id="UP000597444">
    <property type="component" value="Unassembled WGS sequence"/>
</dbReference>
<dbReference type="Gene3D" id="2.20.25.90">
    <property type="entry name" value="ADC-like domains"/>
    <property type="match status" value="1"/>
</dbReference>
<keyword evidence="7" id="KW-1185">Reference proteome</keyword>
<dbReference type="Pfam" id="PF01568">
    <property type="entry name" value="Molydop_binding"/>
    <property type="match status" value="1"/>
</dbReference>
<gene>
    <name evidence="6" type="primary">nasC</name>
    <name evidence="6" type="ORF">KSF_091820</name>
</gene>
<keyword evidence="3" id="KW-0408">Iron</keyword>
<proteinExistence type="predicted"/>
<dbReference type="PROSITE" id="PS51669">
    <property type="entry name" value="4FE4S_MOW_BIS_MGD"/>
    <property type="match status" value="1"/>
</dbReference>
<dbReference type="GO" id="GO:0043546">
    <property type="term" value="F:molybdopterin cofactor binding"/>
    <property type="evidence" value="ECO:0007669"/>
    <property type="project" value="InterPro"/>
</dbReference>
<dbReference type="CDD" id="cd00508">
    <property type="entry name" value="MopB_CT_Fdh-Nap-like"/>
    <property type="match status" value="1"/>
</dbReference>
<dbReference type="SMART" id="SM00926">
    <property type="entry name" value="Molybdop_Fe4S4"/>
    <property type="match status" value="1"/>
</dbReference>
<dbReference type="Gene3D" id="3.40.228.10">
    <property type="entry name" value="Dimethylsulfoxide Reductase, domain 2"/>
    <property type="match status" value="1"/>
</dbReference>
<dbReference type="Gene3D" id="3.40.50.740">
    <property type="match status" value="1"/>
</dbReference>
<dbReference type="GO" id="GO:0016020">
    <property type="term" value="C:membrane"/>
    <property type="evidence" value="ECO:0007669"/>
    <property type="project" value="TreeGrafter"/>
</dbReference>
<dbReference type="SUPFAM" id="SSF50692">
    <property type="entry name" value="ADC-like"/>
    <property type="match status" value="1"/>
</dbReference>
<dbReference type="EMBL" id="BNJK01000002">
    <property type="protein sequence ID" value="GHO99134.1"/>
    <property type="molecule type" value="Genomic_DNA"/>
</dbReference>
<evidence type="ECO:0000313" key="7">
    <source>
        <dbReference type="Proteomes" id="UP000597444"/>
    </source>
</evidence>
<dbReference type="InterPro" id="IPR006657">
    <property type="entry name" value="MoPterin_dinucl-bd_dom"/>
</dbReference>
<protein>
    <submittedName>
        <fullName evidence="6">Assimilatory nitrate reductase catalytic subunit</fullName>
    </submittedName>
</protein>
<dbReference type="SUPFAM" id="SSF53706">
    <property type="entry name" value="Formate dehydrogenase/DMSO reductase, domains 1-3"/>
    <property type="match status" value="1"/>
</dbReference>
<evidence type="ECO:0000256" key="3">
    <source>
        <dbReference type="ARBA" id="ARBA00023004"/>
    </source>
</evidence>
<dbReference type="AlphaFoldDB" id="A0A8J3INV6"/>
<organism evidence="6 7">
    <name type="scientific">Reticulibacter mediterranei</name>
    <dbReference type="NCBI Taxonomy" id="2778369"/>
    <lineage>
        <taxon>Bacteria</taxon>
        <taxon>Bacillati</taxon>
        <taxon>Chloroflexota</taxon>
        <taxon>Ktedonobacteria</taxon>
        <taxon>Ktedonobacterales</taxon>
        <taxon>Reticulibacteraceae</taxon>
        <taxon>Reticulibacter</taxon>
    </lineage>
</organism>
<evidence type="ECO:0000256" key="2">
    <source>
        <dbReference type="ARBA" id="ARBA00022723"/>
    </source>
</evidence>
<feature type="domain" description="4Fe-4S Mo/W bis-MGD-type" evidence="5">
    <location>
        <begin position="36"/>
        <end position="91"/>
    </location>
</feature>
<keyword evidence="2" id="KW-0479">Metal-binding</keyword>